<reference evidence="1" key="1">
    <citation type="journal article" date="2021" name="Proc. Natl. Acad. Sci. U.S.A.">
        <title>A Catalog of Tens of Thousands of Viruses from Human Metagenomes Reveals Hidden Associations with Chronic Diseases.</title>
        <authorList>
            <person name="Tisza M.J."/>
            <person name="Buck C.B."/>
        </authorList>
    </citation>
    <scope>NUCLEOTIDE SEQUENCE</scope>
    <source>
        <strain evidence="1">CtCo31</strain>
    </source>
</reference>
<evidence type="ECO:0000313" key="1">
    <source>
        <dbReference type="EMBL" id="DAF95446.1"/>
    </source>
</evidence>
<proteinExistence type="predicted"/>
<dbReference type="EMBL" id="BK016109">
    <property type="protein sequence ID" value="DAF95446.1"/>
    <property type="molecule type" value="Genomic_DNA"/>
</dbReference>
<name>A0A8S5UM43_9CAUD</name>
<sequence>MISKGVKGKFLSNNSNEYLGRGKSYYVMRVKSAL</sequence>
<protein>
    <submittedName>
        <fullName evidence="1">Baseplate wedge protein</fullName>
    </submittedName>
</protein>
<organism evidence="1">
    <name type="scientific">Myoviridae sp. ctCo31</name>
    <dbReference type="NCBI Taxonomy" id="2825053"/>
    <lineage>
        <taxon>Viruses</taxon>
        <taxon>Duplodnaviria</taxon>
        <taxon>Heunggongvirae</taxon>
        <taxon>Uroviricota</taxon>
        <taxon>Caudoviricetes</taxon>
    </lineage>
</organism>
<accession>A0A8S5UM43</accession>